<name>A0A1H9ZSV9_9GAMM</name>
<proteinExistence type="predicted"/>
<dbReference type="NCBIfam" id="TIGR02595">
    <property type="entry name" value="PEP_CTERM"/>
    <property type="match status" value="1"/>
</dbReference>
<keyword evidence="1" id="KW-0732">Signal</keyword>
<evidence type="ECO:0000313" key="3">
    <source>
        <dbReference type="EMBL" id="SES83892.1"/>
    </source>
</evidence>
<dbReference type="OrthoDB" id="8613264at2"/>
<feature type="signal peptide" evidence="1">
    <location>
        <begin position="1"/>
        <end position="21"/>
    </location>
</feature>
<evidence type="ECO:0000259" key="2">
    <source>
        <dbReference type="Pfam" id="PF07589"/>
    </source>
</evidence>
<gene>
    <name evidence="3" type="ORF">SAMN04487962_1027</name>
</gene>
<feature type="chain" id="PRO_5011623305" evidence="1">
    <location>
        <begin position="22"/>
        <end position="218"/>
    </location>
</feature>
<organism evidence="3 4">
    <name type="scientific">Marinobacter segnicrescens</name>
    <dbReference type="NCBI Taxonomy" id="430453"/>
    <lineage>
        <taxon>Bacteria</taxon>
        <taxon>Pseudomonadati</taxon>
        <taxon>Pseudomonadota</taxon>
        <taxon>Gammaproteobacteria</taxon>
        <taxon>Pseudomonadales</taxon>
        <taxon>Marinobacteraceae</taxon>
        <taxon>Marinobacter</taxon>
    </lineage>
</organism>
<accession>A0A1H9ZSV9</accession>
<dbReference type="RefSeq" id="WP_091848710.1">
    <property type="nucleotide sequence ID" value="NZ_FOHZ01000002.1"/>
</dbReference>
<dbReference type="EMBL" id="FOHZ01000002">
    <property type="protein sequence ID" value="SES83892.1"/>
    <property type="molecule type" value="Genomic_DNA"/>
</dbReference>
<reference evidence="4" key="1">
    <citation type="submission" date="2016-10" db="EMBL/GenBank/DDBJ databases">
        <authorList>
            <person name="Varghese N."/>
            <person name="Submissions S."/>
        </authorList>
    </citation>
    <scope>NUCLEOTIDE SEQUENCE [LARGE SCALE GENOMIC DNA]</scope>
    <source>
        <strain evidence="4">CGMCC 1.6489</strain>
    </source>
</reference>
<evidence type="ECO:0000256" key="1">
    <source>
        <dbReference type="SAM" id="SignalP"/>
    </source>
</evidence>
<dbReference type="InterPro" id="IPR013424">
    <property type="entry name" value="Ice-binding_C"/>
</dbReference>
<dbReference type="Pfam" id="PF07589">
    <property type="entry name" value="PEP-CTERM"/>
    <property type="match status" value="1"/>
</dbReference>
<dbReference type="Proteomes" id="UP000198762">
    <property type="component" value="Unassembled WGS sequence"/>
</dbReference>
<keyword evidence="4" id="KW-1185">Reference proteome</keyword>
<sequence>MKKRILLGIAAAAISAQPASAALISWTDWTSATNGAAGSASGTMGSVSVEYSGDVNFAQLGTGTNYWTEGTPAPYTASSFIDNAPTASEMIAMSRSGITNTITFSSAVVNPIFAIVSQGRNSLPVSYDFDRPFTVLSEGEGYWGNGTYTVSGGDILTGNEFHGAIQFQGIVNSLSWEADPEEFWHGFTVGVAAVPEPGTLALLTLGLAGLVTVRSRSS</sequence>
<feature type="domain" description="Ice-binding protein C-terminal" evidence="2">
    <location>
        <begin position="193"/>
        <end position="216"/>
    </location>
</feature>
<dbReference type="AlphaFoldDB" id="A0A1H9ZSV9"/>
<protein>
    <submittedName>
        <fullName evidence="3">PEP-CTERM protein-sorting domain-containing protein</fullName>
    </submittedName>
</protein>
<evidence type="ECO:0000313" key="4">
    <source>
        <dbReference type="Proteomes" id="UP000198762"/>
    </source>
</evidence>